<evidence type="ECO:0000313" key="2">
    <source>
        <dbReference type="Proteomes" id="UP001159427"/>
    </source>
</evidence>
<name>A0ABN8SMX5_9CNID</name>
<dbReference type="EMBL" id="CALNXI010003161">
    <property type="protein sequence ID" value="CAH3192376.1"/>
    <property type="molecule type" value="Genomic_DNA"/>
</dbReference>
<proteinExistence type="predicted"/>
<dbReference type="Proteomes" id="UP001159427">
    <property type="component" value="Unassembled WGS sequence"/>
</dbReference>
<reference evidence="1 2" key="1">
    <citation type="submission" date="2022-05" db="EMBL/GenBank/DDBJ databases">
        <authorList>
            <consortium name="Genoscope - CEA"/>
            <person name="William W."/>
        </authorList>
    </citation>
    <scope>NUCLEOTIDE SEQUENCE [LARGE SCALE GENOMIC DNA]</scope>
</reference>
<keyword evidence="2" id="KW-1185">Reference proteome</keyword>
<accession>A0ABN8SMX5</accession>
<protein>
    <submittedName>
        <fullName evidence="1">Uncharacterized protein</fullName>
    </submittedName>
</protein>
<organism evidence="1 2">
    <name type="scientific">Porites evermanni</name>
    <dbReference type="NCBI Taxonomy" id="104178"/>
    <lineage>
        <taxon>Eukaryota</taxon>
        <taxon>Metazoa</taxon>
        <taxon>Cnidaria</taxon>
        <taxon>Anthozoa</taxon>
        <taxon>Hexacorallia</taxon>
        <taxon>Scleractinia</taxon>
        <taxon>Fungiina</taxon>
        <taxon>Poritidae</taxon>
        <taxon>Porites</taxon>
    </lineage>
</organism>
<evidence type="ECO:0000313" key="1">
    <source>
        <dbReference type="EMBL" id="CAH3192376.1"/>
    </source>
</evidence>
<feature type="non-terminal residue" evidence="1">
    <location>
        <position position="1"/>
    </location>
</feature>
<gene>
    <name evidence="1" type="ORF">PEVE_00023790</name>
</gene>
<sequence>IPVRRSNQLSYKPLIVPLFSNPENNGLHSVCSLHFLLSTNLYIKDQQDMSISILSSAGKPGMNHTKRNTPF</sequence>
<comment type="caution">
    <text evidence="1">The sequence shown here is derived from an EMBL/GenBank/DDBJ whole genome shotgun (WGS) entry which is preliminary data.</text>
</comment>